<dbReference type="AlphaFoldDB" id="A0A8E5MH92"/>
<name>A0A8E5MH92_USTVR</name>
<dbReference type="Proteomes" id="UP000027002">
    <property type="component" value="Chromosome 4"/>
</dbReference>
<dbReference type="KEGG" id="uvi:66065302"/>
<organism evidence="1 2">
    <name type="scientific">Ustilaginoidea virens</name>
    <name type="common">Rice false smut fungus</name>
    <name type="synonym">Villosiclava virens</name>
    <dbReference type="NCBI Taxonomy" id="1159556"/>
    <lineage>
        <taxon>Eukaryota</taxon>
        <taxon>Fungi</taxon>
        <taxon>Dikarya</taxon>
        <taxon>Ascomycota</taxon>
        <taxon>Pezizomycotina</taxon>
        <taxon>Sordariomycetes</taxon>
        <taxon>Hypocreomycetidae</taxon>
        <taxon>Hypocreales</taxon>
        <taxon>Clavicipitaceae</taxon>
        <taxon>Ustilaginoidea</taxon>
    </lineage>
</organism>
<protein>
    <submittedName>
        <fullName evidence="1">Uncharacterized protein</fullName>
    </submittedName>
</protein>
<evidence type="ECO:0000313" key="1">
    <source>
        <dbReference type="EMBL" id="QUC20283.1"/>
    </source>
</evidence>
<accession>A0A8E5MH92</accession>
<dbReference type="RefSeq" id="XP_042997956.1">
    <property type="nucleotide sequence ID" value="XM_043142022.1"/>
</dbReference>
<gene>
    <name evidence="1" type="ORF">UV8b_04524</name>
</gene>
<sequence>MRPIIVVKQTTGAVALSHSRSLVQTPFAAITPQRWATSHGNCGLESHKLVPILDTRAKSRNRVGMEAEFEHLADRKTKWAAYGFLSANQGFNQLSAMWRLRAWLRSRAILWQVSSISAPIFHLGFVLLSNVGNLFVSQSSEARRSFNLCLPIETIQSNDFPRVEDGTEFEARLHHILREARPLKVMSHLIFTRCDEMIEAPETRSMLAARYGHFVKLVASDGCLQHTIS</sequence>
<evidence type="ECO:0000313" key="2">
    <source>
        <dbReference type="Proteomes" id="UP000027002"/>
    </source>
</evidence>
<reference evidence="1" key="1">
    <citation type="submission" date="2020-03" db="EMBL/GenBank/DDBJ databases">
        <title>A mixture of massive structural variations and highly conserved coding sequences in Ustilaginoidea virens genome.</title>
        <authorList>
            <person name="Zhang K."/>
            <person name="Zhao Z."/>
            <person name="Zhang Z."/>
            <person name="Li Y."/>
            <person name="Hsiang T."/>
            <person name="Sun W."/>
        </authorList>
    </citation>
    <scope>NUCLEOTIDE SEQUENCE</scope>
    <source>
        <strain evidence="1">UV-8b</strain>
    </source>
</reference>
<proteinExistence type="predicted"/>
<keyword evidence="2" id="KW-1185">Reference proteome</keyword>
<dbReference type="EMBL" id="CP072756">
    <property type="protein sequence ID" value="QUC20283.1"/>
    <property type="molecule type" value="Genomic_DNA"/>
</dbReference>
<dbReference type="GeneID" id="66065302"/>